<dbReference type="InterPro" id="IPR008312">
    <property type="entry name" value="T6SS_TssB1"/>
</dbReference>
<dbReference type="PANTHER" id="PTHR35850:SF1">
    <property type="entry name" value="TYPE VI SECRETION SYSTEM SHEATH PROTEIN TSSB1"/>
    <property type="match status" value="1"/>
</dbReference>
<gene>
    <name evidence="1" type="ORF">M977_00205</name>
</gene>
<dbReference type="PANTHER" id="PTHR35850">
    <property type="entry name" value="CYTOPLASMIC PROTEIN-RELATED"/>
    <property type="match status" value="1"/>
</dbReference>
<comment type="caution">
    <text evidence="1">The sequence shown here is derived from an EMBL/GenBank/DDBJ whole genome shotgun (WGS) entry which is preliminary data.</text>
</comment>
<protein>
    <submittedName>
        <fullName evidence="1">ImpB family protein</fullName>
    </submittedName>
</protein>
<name>A0A1B7I637_9ENTR</name>
<dbReference type="EMBL" id="LXEP01000003">
    <property type="protein sequence ID" value="OAT23915.1"/>
    <property type="molecule type" value="Genomic_DNA"/>
</dbReference>
<dbReference type="NCBIfam" id="TIGR03358">
    <property type="entry name" value="VI_chp_5"/>
    <property type="match status" value="1"/>
</dbReference>
<dbReference type="Pfam" id="PF05591">
    <property type="entry name" value="T6SS_VipA"/>
    <property type="match status" value="1"/>
</dbReference>
<sequence>MPLVIGVMGEFTQSEDELRDRQFIKIDKDNFNEVMEGMAPKVELLVDSALPENEGKLAVELKFNSLDDFTPDNIVAQVEPLRKLLELREQLSDLRNRTASNDRLKEQLIEMLSQQNAKGATE</sequence>
<evidence type="ECO:0000313" key="2">
    <source>
        <dbReference type="Proteomes" id="UP000078504"/>
    </source>
</evidence>
<proteinExistence type="predicted"/>
<evidence type="ECO:0000313" key="1">
    <source>
        <dbReference type="EMBL" id="OAT23915.1"/>
    </source>
</evidence>
<accession>A0A1B7I637</accession>
<reference evidence="1 2" key="1">
    <citation type="submission" date="2016-04" db="EMBL/GenBank/DDBJ databases">
        <title>ATOL: Assembling a taxonomically balanced genome-scale reconstruction of the evolutionary history of the Enterobacteriaceae.</title>
        <authorList>
            <person name="Plunkett G.III."/>
            <person name="Neeno-Eckwall E.C."/>
            <person name="Glasner J.D."/>
            <person name="Perna N.T."/>
        </authorList>
    </citation>
    <scope>NUCLEOTIDE SEQUENCE [LARGE SCALE GENOMIC DNA]</scope>
    <source>
        <strain evidence="1 2">ATCC 51604</strain>
    </source>
</reference>
<dbReference type="AlphaFoldDB" id="A0A1B7I637"/>
<dbReference type="PATRIC" id="fig|1354253.4.peg.209"/>
<dbReference type="Proteomes" id="UP000078504">
    <property type="component" value="Unassembled WGS sequence"/>
</dbReference>
<organism evidence="1 2">
    <name type="scientific">Buttiauxella gaviniae ATCC 51604</name>
    <dbReference type="NCBI Taxonomy" id="1354253"/>
    <lineage>
        <taxon>Bacteria</taxon>
        <taxon>Pseudomonadati</taxon>
        <taxon>Pseudomonadota</taxon>
        <taxon>Gammaproteobacteria</taxon>
        <taxon>Enterobacterales</taxon>
        <taxon>Enterobacteriaceae</taxon>
        <taxon>Buttiauxella</taxon>
    </lineage>
</organism>